<feature type="region of interest" description="Disordered" evidence="8">
    <location>
        <begin position="485"/>
        <end position="535"/>
    </location>
</feature>
<evidence type="ECO:0008006" key="11">
    <source>
        <dbReference type="Google" id="ProtNLM"/>
    </source>
</evidence>
<gene>
    <name evidence="9" type="ORF">CROQUDRAFT_654207</name>
</gene>
<feature type="compositionally biased region" description="Basic and acidic residues" evidence="8">
    <location>
        <begin position="293"/>
        <end position="302"/>
    </location>
</feature>
<keyword evidence="2 6" id="KW-0853">WD repeat</keyword>
<dbReference type="EMBL" id="MU167232">
    <property type="protein sequence ID" value="KAG0148865.1"/>
    <property type="molecule type" value="Genomic_DNA"/>
</dbReference>
<dbReference type="InterPro" id="IPR028884">
    <property type="entry name" value="Trm82"/>
</dbReference>
<evidence type="ECO:0000256" key="7">
    <source>
        <dbReference type="PROSITE-ProRule" id="PRU00221"/>
    </source>
</evidence>
<dbReference type="OrthoDB" id="2502478at2759"/>
<reference evidence="9" key="1">
    <citation type="submission" date="2013-11" db="EMBL/GenBank/DDBJ databases">
        <title>Genome sequence of the fusiform rust pathogen reveals effectors for host alternation and coevolution with pine.</title>
        <authorList>
            <consortium name="DOE Joint Genome Institute"/>
            <person name="Smith K."/>
            <person name="Pendleton A."/>
            <person name="Kubisiak T."/>
            <person name="Anderson C."/>
            <person name="Salamov A."/>
            <person name="Aerts A."/>
            <person name="Riley R."/>
            <person name="Clum A."/>
            <person name="Lindquist E."/>
            <person name="Ence D."/>
            <person name="Campbell M."/>
            <person name="Kronenberg Z."/>
            <person name="Feau N."/>
            <person name="Dhillon B."/>
            <person name="Hamelin R."/>
            <person name="Burleigh J."/>
            <person name="Smith J."/>
            <person name="Yandell M."/>
            <person name="Nelson C."/>
            <person name="Grigoriev I."/>
            <person name="Davis J."/>
        </authorList>
    </citation>
    <scope>NUCLEOTIDE SEQUENCE</scope>
    <source>
        <strain evidence="9">G11</strain>
    </source>
</reference>
<evidence type="ECO:0000256" key="5">
    <source>
        <dbReference type="ARBA" id="ARBA00023242"/>
    </source>
</evidence>
<dbReference type="HAMAP" id="MF_03056">
    <property type="entry name" value="TRM82"/>
    <property type="match status" value="1"/>
</dbReference>
<feature type="compositionally biased region" description="Basic and acidic residues" evidence="8">
    <location>
        <begin position="485"/>
        <end position="496"/>
    </location>
</feature>
<dbReference type="InterPro" id="IPR015943">
    <property type="entry name" value="WD40/YVTN_repeat-like_dom_sf"/>
</dbReference>
<proteinExistence type="inferred from homology"/>
<feature type="compositionally biased region" description="Polar residues" evidence="8">
    <location>
        <begin position="305"/>
        <end position="315"/>
    </location>
</feature>
<accession>A0A9P6NST1</accession>
<evidence type="ECO:0000256" key="4">
    <source>
        <dbReference type="ARBA" id="ARBA00022737"/>
    </source>
</evidence>
<dbReference type="GO" id="GO:0005634">
    <property type="term" value="C:nucleus"/>
    <property type="evidence" value="ECO:0007669"/>
    <property type="project" value="UniProtKB-SubCell"/>
</dbReference>
<comment type="caution">
    <text evidence="9">The sequence shown here is derived from an EMBL/GenBank/DDBJ whole genome shotgun (WGS) entry which is preliminary data.</text>
</comment>
<evidence type="ECO:0000256" key="3">
    <source>
        <dbReference type="ARBA" id="ARBA00022694"/>
    </source>
</evidence>
<dbReference type="PANTHER" id="PTHR16288">
    <property type="entry name" value="WD40 REPEAT PROTEIN 4"/>
    <property type="match status" value="1"/>
</dbReference>
<protein>
    <recommendedName>
        <fullName evidence="11">Transfer RNA methyltransferase 82</fullName>
    </recommendedName>
</protein>
<dbReference type="Gene3D" id="2.130.10.10">
    <property type="entry name" value="YVTN repeat-like/Quinoprotein amine dehydrogenase"/>
    <property type="match status" value="2"/>
</dbReference>
<organism evidence="9 10">
    <name type="scientific">Cronartium quercuum f. sp. fusiforme G11</name>
    <dbReference type="NCBI Taxonomy" id="708437"/>
    <lineage>
        <taxon>Eukaryota</taxon>
        <taxon>Fungi</taxon>
        <taxon>Dikarya</taxon>
        <taxon>Basidiomycota</taxon>
        <taxon>Pucciniomycotina</taxon>
        <taxon>Pucciniomycetes</taxon>
        <taxon>Pucciniales</taxon>
        <taxon>Coleosporiaceae</taxon>
        <taxon>Cronartium</taxon>
    </lineage>
</organism>
<name>A0A9P6NST1_9BASI</name>
<feature type="region of interest" description="Disordered" evidence="8">
    <location>
        <begin position="285"/>
        <end position="315"/>
    </location>
</feature>
<dbReference type="AlphaFoldDB" id="A0A9P6NST1"/>
<evidence type="ECO:0000256" key="1">
    <source>
        <dbReference type="ARBA" id="ARBA00004123"/>
    </source>
</evidence>
<evidence type="ECO:0000313" key="10">
    <source>
        <dbReference type="Proteomes" id="UP000886653"/>
    </source>
</evidence>
<dbReference type="PROSITE" id="PS50082">
    <property type="entry name" value="WD_REPEATS_2"/>
    <property type="match status" value="1"/>
</dbReference>
<dbReference type="SMART" id="SM00320">
    <property type="entry name" value="WD40"/>
    <property type="match status" value="4"/>
</dbReference>
<dbReference type="InterPro" id="IPR001680">
    <property type="entry name" value="WD40_rpt"/>
</dbReference>
<dbReference type="Proteomes" id="UP000886653">
    <property type="component" value="Unassembled WGS sequence"/>
</dbReference>
<comment type="function">
    <text evidence="6">Required for the formation of N(7)-methylguanine at position 46 (m7G46) in tRNA. In the complex, it is required to stabilize and induce conformational changes of the catalytic subunit.</text>
</comment>
<comment type="subcellular location">
    <subcellularLocation>
        <location evidence="1 6">Nucleus</location>
    </subcellularLocation>
</comment>
<evidence type="ECO:0000256" key="8">
    <source>
        <dbReference type="SAM" id="MobiDB-lite"/>
    </source>
</evidence>
<dbReference type="SUPFAM" id="SSF50998">
    <property type="entry name" value="Quinoprotein alcohol dehydrogenase-like"/>
    <property type="match status" value="1"/>
</dbReference>
<evidence type="ECO:0000256" key="2">
    <source>
        <dbReference type="ARBA" id="ARBA00022574"/>
    </source>
</evidence>
<keyword evidence="4 6" id="KW-0677">Repeat</keyword>
<dbReference type="GO" id="GO:0005829">
    <property type="term" value="C:cytosol"/>
    <property type="evidence" value="ECO:0007669"/>
    <property type="project" value="TreeGrafter"/>
</dbReference>
<dbReference type="PANTHER" id="PTHR16288:SF0">
    <property type="entry name" value="TRNA (GUANINE-N(7)-)-METHYLTRANSFERASE NON-CATALYTIC SUBUNIT WDR4"/>
    <property type="match status" value="1"/>
</dbReference>
<comment type="similarity">
    <text evidence="6">Belongs to the WD repeat TRM82 family.</text>
</comment>
<evidence type="ECO:0000256" key="6">
    <source>
        <dbReference type="HAMAP-Rule" id="MF_03056"/>
    </source>
</evidence>
<sequence length="535" mass="58431">MRLPCQRLVKSADRKLLVIASGAHLQVADLGTGQILSSRPAALAPDPTGSHFGLIRLLVIHQHAATSDGPNRTVLISTGEDKMLKTWDLPTLNLLQSRELAKRATALSVSPNGKHIVIGDKSGDIYNLPFDAPDNLVFASDPDHELKDKPNESLGSQQAESSSKPVILAPIAGHVSILTSLTFIPSRPNPYLITADRDEHIRISRYPKAWSIENYLLGHQRFVGALLWVPGFGEQGGVVLSGGGEDDVFVWDPSQATCRQKISVKGLSSGLKVQPEKEAWFMKTRNNQKRQKPGLENEEAVKGDGTQTGDQLTNNLPKSAQTITLSETGKGRTIPLPAICINRMICTVSENIKDERYVVISSAGSSIVAVLSVSSLLAPTREIEGQARYYDFQLPVLDLIDTSNHELLVSVDTSANSQDPNPNPRTALKGLVIKKDKIFESQSILPALSELNANCSIEESTTNPMPTTGGLYSELLLFHKGHLEDRQDKRQARDPDQSPPMKKNRQAPMNGKAKKQEGRLLSSQRVENLLKAKTD</sequence>
<dbReference type="InterPro" id="IPR011047">
    <property type="entry name" value="Quinoprotein_ADH-like_sf"/>
</dbReference>
<dbReference type="GO" id="GO:0106004">
    <property type="term" value="P:tRNA (guanine-N7)-methylation"/>
    <property type="evidence" value="ECO:0007669"/>
    <property type="project" value="UniProtKB-UniRule"/>
</dbReference>
<keyword evidence="3 6" id="KW-0819">tRNA processing</keyword>
<evidence type="ECO:0000313" key="9">
    <source>
        <dbReference type="EMBL" id="KAG0148865.1"/>
    </source>
</evidence>
<comment type="pathway">
    <text evidence="6">tRNA modification; N(7)-methylguanine-tRNA biosynthesis.</text>
</comment>
<feature type="compositionally biased region" description="Basic and acidic residues" evidence="8">
    <location>
        <begin position="141"/>
        <end position="151"/>
    </location>
</feature>
<dbReference type="GO" id="GO:0043527">
    <property type="term" value="C:tRNA methyltransferase complex"/>
    <property type="evidence" value="ECO:0007669"/>
    <property type="project" value="TreeGrafter"/>
</dbReference>
<feature type="region of interest" description="Disordered" evidence="8">
    <location>
        <begin position="140"/>
        <end position="161"/>
    </location>
</feature>
<keyword evidence="10" id="KW-1185">Reference proteome</keyword>
<keyword evidence="5 6" id="KW-0539">Nucleus</keyword>
<feature type="repeat" description="WD" evidence="7">
    <location>
        <begin position="70"/>
        <end position="97"/>
    </location>
</feature>